<dbReference type="AlphaFoldDB" id="A0A501WHQ2"/>
<feature type="compositionally biased region" description="Low complexity" evidence="1">
    <location>
        <begin position="38"/>
        <end position="48"/>
    </location>
</feature>
<feature type="compositionally biased region" description="Basic and acidic residues" evidence="1">
    <location>
        <begin position="129"/>
        <end position="147"/>
    </location>
</feature>
<name>A0A501WHQ2_9RHOB</name>
<dbReference type="RefSeq" id="WP_140456226.1">
    <property type="nucleotide sequence ID" value="NZ_VFRP01000044.1"/>
</dbReference>
<evidence type="ECO:0000313" key="3">
    <source>
        <dbReference type="EMBL" id="TPE46617.1"/>
    </source>
</evidence>
<protein>
    <recommendedName>
        <fullName evidence="5">Excalibur calcium-binding domain-containing protein</fullName>
    </recommendedName>
</protein>
<sequence length="147" mass="14988">MKPVFVFTAALAVVATTITAPSFAQNQGSPAPRHAETTARTAARSVARQPAAPAVQGVGCSRDAFGALRCSDGANLPGGQFGVTVHADRAAPAPASGRTEALPDPAKIIRDSAAQAERDLYGDPSGPPRGEDGYGCRTDAEGQVRCD</sequence>
<evidence type="ECO:0000256" key="1">
    <source>
        <dbReference type="SAM" id="MobiDB-lite"/>
    </source>
</evidence>
<keyword evidence="2" id="KW-0732">Signal</keyword>
<evidence type="ECO:0000313" key="4">
    <source>
        <dbReference type="Proteomes" id="UP000319255"/>
    </source>
</evidence>
<keyword evidence="4" id="KW-1185">Reference proteome</keyword>
<evidence type="ECO:0000256" key="2">
    <source>
        <dbReference type="SAM" id="SignalP"/>
    </source>
</evidence>
<comment type="caution">
    <text evidence="3">The sequence shown here is derived from an EMBL/GenBank/DDBJ whole genome shotgun (WGS) entry which is preliminary data.</text>
</comment>
<dbReference type="Proteomes" id="UP000319255">
    <property type="component" value="Unassembled WGS sequence"/>
</dbReference>
<feature type="signal peptide" evidence="2">
    <location>
        <begin position="1"/>
        <end position="24"/>
    </location>
</feature>
<feature type="chain" id="PRO_5021291489" description="Excalibur calcium-binding domain-containing protein" evidence="2">
    <location>
        <begin position="25"/>
        <end position="147"/>
    </location>
</feature>
<gene>
    <name evidence="3" type="ORF">FJM51_21770</name>
</gene>
<feature type="region of interest" description="Disordered" evidence="1">
    <location>
        <begin position="91"/>
        <end position="147"/>
    </location>
</feature>
<organism evidence="3 4">
    <name type="scientific">Amaricoccus solimangrovi</name>
    <dbReference type="NCBI Taxonomy" id="2589815"/>
    <lineage>
        <taxon>Bacteria</taxon>
        <taxon>Pseudomonadati</taxon>
        <taxon>Pseudomonadota</taxon>
        <taxon>Alphaproteobacteria</taxon>
        <taxon>Rhodobacterales</taxon>
        <taxon>Paracoccaceae</taxon>
        <taxon>Amaricoccus</taxon>
    </lineage>
</organism>
<dbReference type="EMBL" id="VFRP01000044">
    <property type="protein sequence ID" value="TPE46617.1"/>
    <property type="molecule type" value="Genomic_DNA"/>
</dbReference>
<feature type="region of interest" description="Disordered" evidence="1">
    <location>
        <begin position="23"/>
        <end position="50"/>
    </location>
</feature>
<evidence type="ECO:0008006" key="5">
    <source>
        <dbReference type="Google" id="ProtNLM"/>
    </source>
</evidence>
<accession>A0A501WHQ2</accession>
<proteinExistence type="predicted"/>
<reference evidence="3 4" key="1">
    <citation type="submission" date="2019-06" db="EMBL/GenBank/DDBJ databases">
        <title>A novel bacterium of genus Amaricoccus, isolated from marine sediment.</title>
        <authorList>
            <person name="Huang H."/>
            <person name="Mo K."/>
            <person name="Hu Y."/>
        </authorList>
    </citation>
    <scope>NUCLEOTIDE SEQUENCE [LARGE SCALE GENOMIC DNA]</scope>
    <source>
        <strain evidence="3 4">HB172011</strain>
    </source>
</reference>